<dbReference type="GO" id="GO:0005525">
    <property type="term" value="F:GTP binding"/>
    <property type="evidence" value="ECO:0007669"/>
    <property type="project" value="InterPro"/>
</dbReference>
<accession>A0A0K2GHH0</accession>
<dbReference type="KEGG" id="nmv:NITMOv2_3675"/>
<dbReference type="Gene3D" id="3.40.50.300">
    <property type="entry name" value="P-loop containing nucleotide triphosphate hydrolases"/>
    <property type="match status" value="1"/>
</dbReference>
<dbReference type="STRING" id="42253.NITMOv2_3675"/>
<dbReference type="Proteomes" id="UP000069205">
    <property type="component" value="Chromosome"/>
</dbReference>
<dbReference type="RefSeq" id="WP_238590381.1">
    <property type="nucleotide sequence ID" value="NZ_CP011801.1"/>
</dbReference>
<sequence length="177" mass="19301">MASNLMPIPIVSFVGRSNSGKTTLIERVIPELVKAGYRVATVKHAGHGFDLDTEGKDSWRHKRAGASSVVVVSKGSLAMFADVSEQLKVEEVRDRFLDASYDLIIAEGWKSEGYPKIIVVREQVGEIAFSPDGLLAVVSDKPIDLSVPVLHLDDAAGVAALLIARFPLRRREHELEA</sequence>
<dbReference type="Pfam" id="PF03205">
    <property type="entry name" value="MobB"/>
    <property type="match status" value="1"/>
</dbReference>
<reference evidence="2 3" key="1">
    <citation type="journal article" date="2015" name="Proc. Natl. Acad. Sci. U.S.A.">
        <title>Expanded metabolic versatility of ubiquitous nitrite-oxidizing bacteria from the genus Nitrospira.</title>
        <authorList>
            <person name="Koch H."/>
            <person name="Lucker S."/>
            <person name="Albertsen M."/>
            <person name="Kitzinger K."/>
            <person name="Herbold C."/>
            <person name="Spieck E."/>
            <person name="Nielsen P.H."/>
            <person name="Wagner M."/>
            <person name="Daims H."/>
        </authorList>
    </citation>
    <scope>NUCLEOTIDE SEQUENCE [LARGE SCALE GENOMIC DNA]</scope>
    <source>
        <strain evidence="2 3">NSP M-1</strain>
    </source>
</reference>
<proteinExistence type="predicted"/>
<dbReference type="InterPro" id="IPR052539">
    <property type="entry name" value="MGD_biosynthesis_adapter"/>
</dbReference>
<dbReference type="InterPro" id="IPR027417">
    <property type="entry name" value="P-loop_NTPase"/>
</dbReference>
<dbReference type="AlphaFoldDB" id="A0A0K2GHH0"/>
<dbReference type="NCBIfam" id="TIGR00176">
    <property type="entry name" value="mobB"/>
    <property type="match status" value="1"/>
</dbReference>
<name>A0A0K2GHH0_NITMO</name>
<dbReference type="PATRIC" id="fig|42253.5.peg.3628"/>
<evidence type="ECO:0000259" key="1">
    <source>
        <dbReference type="Pfam" id="PF03205"/>
    </source>
</evidence>
<protein>
    <submittedName>
        <fullName evidence="2">Molybdopterin-guanine dinucleotide biosynthesis protein B</fullName>
    </submittedName>
</protein>
<dbReference type="PANTHER" id="PTHR40072">
    <property type="entry name" value="MOLYBDOPTERIN-GUANINE DINUCLEOTIDE BIOSYNTHESIS ADAPTER PROTEIN-RELATED"/>
    <property type="match status" value="1"/>
</dbReference>
<dbReference type="InterPro" id="IPR004435">
    <property type="entry name" value="MobB_dom"/>
</dbReference>
<organism evidence="2 3">
    <name type="scientific">Nitrospira moscoviensis</name>
    <dbReference type="NCBI Taxonomy" id="42253"/>
    <lineage>
        <taxon>Bacteria</taxon>
        <taxon>Pseudomonadati</taxon>
        <taxon>Nitrospirota</taxon>
        <taxon>Nitrospiria</taxon>
        <taxon>Nitrospirales</taxon>
        <taxon>Nitrospiraceae</taxon>
        <taxon>Nitrospira</taxon>
    </lineage>
</organism>
<dbReference type="SUPFAM" id="SSF52540">
    <property type="entry name" value="P-loop containing nucleoside triphosphate hydrolases"/>
    <property type="match status" value="1"/>
</dbReference>
<dbReference type="PANTHER" id="PTHR40072:SF1">
    <property type="entry name" value="MOLYBDOPTERIN-GUANINE DINUCLEOTIDE BIOSYNTHESIS ADAPTER PROTEIN"/>
    <property type="match status" value="1"/>
</dbReference>
<evidence type="ECO:0000313" key="2">
    <source>
        <dbReference type="EMBL" id="ALA60067.1"/>
    </source>
</evidence>
<dbReference type="EMBL" id="CP011801">
    <property type="protein sequence ID" value="ALA60067.1"/>
    <property type="molecule type" value="Genomic_DNA"/>
</dbReference>
<dbReference type="CDD" id="cd03116">
    <property type="entry name" value="MobB"/>
    <property type="match status" value="1"/>
</dbReference>
<keyword evidence="3" id="KW-1185">Reference proteome</keyword>
<gene>
    <name evidence="2" type="primary">mobB</name>
    <name evidence="2" type="ORF">NITMOv2_3675</name>
</gene>
<evidence type="ECO:0000313" key="3">
    <source>
        <dbReference type="Proteomes" id="UP000069205"/>
    </source>
</evidence>
<dbReference type="GO" id="GO:0006777">
    <property type="term" value="P:Mo-molybdopterin cofactor biosynthetic process"/>
    <property type="evidence" value="ECO:0007669"/>
    <property type="project" value="InterPro"/>
</dbReference>
<feature type="domain" description="Molybdopterin-guanine dinucleotide biosynthesis protein B (MobB)" evidence="1">
    <location>
        <begin position="10"/>
        <end position="140"/>
    </location>
</feature>